<name>A0A1Y5E0M0_COLPS</name>
<evidence type="ECO:0000313" key="1">
    <source>
        <dbReference type="EMBL" id="OUR75859.1"/>
    </source>
</evidence>
<dbReference type="Proteomes" id="UP000243053">
    <property type="component" value="Unassembled WGS sequence"/>
</dbReference>
<dbReference type="Gene3D" id="3.30.930.30">
    <property type="match status" value="1"/>
</dbReference>
<dbReference type="AlphaFoldDB" id="A0A1Y5E0M0"/>
<protein>
    <submittedName>
        <fullName evidence="1">Uncharacterized protein</fullName>
    </submittedName>
</protein>
<organism evidence="1 2">
    <name type="scientific">Colwellia psychrerythraea</name>
    <name type="common">Vibrio psychroerythus</name>
    <dbReference type="NCBI Taxonomy" id="28229"/>
    <lineage>
        <taxon>Bacteria</taxon>
        <taxon>Pseudomonadati</taxon>
        <taxon>Pseudomonadota</taxon>
        <taxon>Gammaproteobacteria</taxon>
        <taxon>Alteromonadales</taxon>
        <taxon>Colwelliaceae</taxon>
        <taxon>Colwellia</taxon>
    </lineage>
</organism>
<evidence type="ECO:0000313" key="2">
    <source>
        <dbReference type="Proteomes" id="UP000243053"/>
    </source>
</evidence>
<sequence length="370" mass="43501">MDKNYCAVNTKYFKDNNLGAIAHILRKMIDNKNTVECLSKNNFGYVFGDGDIEGNYKAKLEKARKANKYVIQKDSNTFIDSVLVFDAQRFNECLREGKQDEIEQATKDFMNEFKENYGFEPVGFEFHMDEGTIIDTEKLAELDEDEQKKYIPIDNPDEDFTTEHIKHNAHAHAIFLNYDFEQNKTCLRFMTRKDWGDSQDLLHKHFQKFGFDRGEKKQTSKKDHKTKADYVRELELKTIEMVESHSKNLQEKNNLLDQVIDHQNYLNRFDDLAFYAKKIKGFVLDFQDKNPKLISSILKISGAEKLKDMAISIYDTLTKKSDLPPVLIEEIKPLKKEEIKNIEVDIEEKKKHIKKINNRRKYSNKPNKDI</sequence>
<dbReference type="EMBL" id="MAAF01000106">
    <property type="protein sequence ID" value="OUR75859.1"/>
    <property type="molecule type" value="Genomic_DNA"/>
</dbReference>
<proteinExistence type="predicted"/>
<gene>
    <name evidence="1" type="ORF">A9Q75_17335</name>
</gene>
<comment type="caution">
    <text evidence="1">The sequence shown here is derived from an EMBL/GenBank/DDBJ whole genome shotgun (WGS) entry which is preliminary data.</text>
</comment>
<reference evidence="2" key="1">
    <citation type="journal article" date="2017" name="Proc. Natl. Acad. Sci. U.S.A.">
        <title>Simulation of Deepwater Horizon oil plume reveals substrate specialization within a complex community of hydrocarbon degraders.</title>
        <authorList>
            <person name="Hu P."/>
            <person name="Dubinsky E.A."/>
            <person name="Probst A.J."/>
            <person name="Wang J."/>
            <person name="Sieber C.M.K."/>
            <person name="Tom L.M."/>
            <person name="Gardinali P."/>
            <person name="Banfield J.F."/>
            <person name="Atlas R.M."/>
            <person name="Andersen G.L."/>
        </authorList>
    </citation>
    <scope>NUCLEOTIDE SEQUENCE [LARGE SCALE GENOMIC DNA]</scope>
</reference>
<accession>A0A1Y5E0M0</accession>